<dbReference type="Proteomes" id="UP000442469">
    <property type="component" value="Unassembled WGS sequence"/>
</dbReference>
<name>A0A6N8EQJ4_PAEMA</name>
<accession>A0A6N8EQJ4</accession>
<evidence type="ECO:0000256" key="1">
    <source>
        <dbReference type="SAM" id="Coils"/>
    </source>
</evidence>
<proteinExistence type="predicted"/>
<organism evidence="2 3">
    <name type="scientific">Paenibacillus macerans</name>
    <name type="common">Bacillus macerans</name>
    <dbReference type="NCBI Taxonomy" id="44252"/>
    <lineage>
        <taxon>Bacteria</taxon>
        <taxon>Bacillati</taxon>
        <taxon>Bacillota</taxon>
        <taxon>Bacilli</taxon>
        <taxon>Bacillales</taxon>
        <taxon>Paenibacillaceae</taxon>
        <taxon>Paenibacillus</taxon>
    </lineage>
</organism>
<dbReference type="AlphaFoldDB" id="A0A6N8EQJ4"/>
<dbReference type="RefSeq" id="WP_155619528.1">
    <property type="nucleotide sequence ID" value="NZ_JAQCVN010000038.1"/>
</dbReference>
<keyword evidence="1" id="KW-0175">Coiled coil</keyword>
<evidence type="ECO:0000313" key="3">
    <source>
        <dbReference type="Proteomes" id="UP000442469"/>
    </source>
</evidence>
<reference evidence="2 3" key="1">
    <citation type="submission" date="2019-11" db="EMBL/GenBank/DDBJ databases">
        <title>Draft genome sequences of five Paenibacillus species of dairy origin.</title>
        <authorList>
            <person name="Olajide A.M."/>
            <person name="Chen S."/>
            <person name="Lapointe G."/>
        </authorList>
    </citation>
    <scope>NUCLEOTIDE SEQUENCE [LARGE SCALE GENOMIC DNA]</scope>
    <source>
        <strain evidence="2 3">3CT49</strain>
    </source>
</reference>
<comment type="caution">
    <text evidence="2">The sequence shown here is derived from an EMBL/GenBank/DDBJ whole genome shotgun (WGS) entry which is preliminary data.</text>
</comment>
<gene>
    <name evidence="2" type="ORF">GNQ08_05090</name>
</gene>
<evidence type="ECO:0000313" key="2">
    <source>
        <dbReference type="EMBL" id="MUG21804.1"/>
    </source>
</evidence>
<sequence length="193" mass="23115">MDEIQQLIEINDRKSAFQYLENANKRAMHQIACRLVYKGVEDNAFIAQITSCPVAEIEELRTSLTFEEAMVELGLSEKILRRYIRRGLIMHDDKIPRYAVGLMKDPVYGFLMQWEYQQHKLENQTREERLENIRERIAEFEEDYGGRFEELFGHLSYKDIDFLDDSTDTDVMIWKELIEELRELERRKGEINR</sequence>
<protein>
    <submittedName>
        <fullName evidence="2">Uncharacterized protein</fullName>
    </submittedName>
</protein>
<feature type="coiled-coil region" evidence="1">
    <location>
        <begin position="116"/>
        <end position="143"/>
    </location>
</feature>
<dbReference type="EMBL" id="WNZZ01000003">
    <property type="protein sequence ID" value="MUG21804.1"/>
    <property type="molecule type" value="Genomic_DNA"/>
</dbReference>